<name>A0A8C9PT46_SPEDA</name>
<sequence length="56" mass="5979">MDPNCSCVICGSCTYKKCRCTSCKNNCCLTVPLVVPSVQGQYLSCCHISGRVEGAD</sequence>
<proteinExistence type="predicted"/>
<dbReference type="Ensembl" id="ENSSDAT00000017411.1">
    <property type="protein sequence ID" value="ENSSDAP00000015351.1"/>
    <property type="gene ID" value="ENSSDAG00000013841.1"/>
</dbReference>
<dbReference type="AlphaFoldDB" id="A0A8C9PT46"/>
<reference evidence="1" key="1">
    <citation type="submission" date="2025-08" db="UniProtKB">
        <authorList>
            <consortium name="Ensembl"/>
        </authorList>
    </citation>
    <scope>IDENTIFICATION</scope>
</reference>
<accession>A0A8C9PT46</accession>
<evidence type="ECO:0000313" key="2">
    <source>
        <dbReference type="Proteomes" id="UP000694422"/>
    </source>
</evidence>
<dbReference type="Proteomes" id="UP000694422">
    <property type="component" value="Unplaced"/>
</dbReference>
<protein>
    <recommendedName>
        <fullName evidence="3">Metallothionein</fullName>
    </recommendedName>
</protein>
<keyword evidence="2" id="KW-1185">Reference proteome</keyword>
<reference evidence="1" key="2">
    <citation type="submission" date="2025-09" db="UniProtKB">
        <authorList>
            <consortium name="Ensembl"/>
        </authorList>
    </citation>
    <scope>IDENTIFICATION</scope>
</reference>
<evidence type="ECO:0000313" key="1">
    <source>
        <dbReference type="Ensembl" id="ENSSDAP00000015351.1"/>
    </source>
</evidence>
<evidence type="ECO:0008006" key="3">
    <source>
        <dbReference type="Google" id="ProtNLM"/>
    </source>
</evidence>
<organism evidence="1 2">
    <name type="scientific">Spermophilus dauricus</name>
    <name type="common">Daurian ground squirrel</name>
    <dbReference type="NCBI Taxonomy" id="99837"/>
    <lineage>
        <taxon>Eukaryota</taxon>
        <taxon>Metazoa</taxon>
        <taxon>Chordata</taxon>
        <taxon>Craniata</taxon>
        <taxon>Vertebrata</taxon>
        <taxon>Euteleostomi</taxon>
        <taxon>Mammalia</taxon>
        <taxon>Eutheria</taxon>
        <taxon>Euarchontoglires</taxon>
        <taxon>Glires</taxon>
        <taxon>Rodentia</taxon>
        <taxon>Sciuromorpha</taxon>
        <taxon>Sciuridae</taxon>
        <taxon>Xerinae</taxon>
        <taxon>Marmotini</taxon>
        <taxon>Spermophilus</taxon>
    </lineage>
</organism>